<dbReference type="Proteomes" id="UP000095751">
    <property type="component" value="Unassembled WGS sequence"/>
</dbReference>
<name>A0A1E7FT35_9STRA</name>
<sequence>MVAKSTTPKSNKSPVVKKKSTPVKNKKPSKATTNFADTGLDKALVGKAVKAVLKYHEKVTEGGSSEKMTLLGNDRPVQVQITLLRAPGQSKPKPTQIIIPHPFYKLADSTADGVEEPEICLIVKESSKEWCQTMIEKFPDHMGCVKKVLSLDSLRKKHSSFEQKRELLSKYNMFMADDRILPMLSKALGKAFIKAKRLPIPIDLTREKALPFAIQKALSATYMTVNTGTCISIRAGHTGMEPKHLTENIIAIANKAAYKIPRSWANVQMLSIKTADSVSLPVYNKTPEA</sequence>
<keyword evidence="3" id="KW-1185">Reference proteome</keyword>
<feature type="non-terminal residue" evidence="2">
    <location>
        <position position="289"/>
    </location>
</feature>
<dbReference type="CDD" id="cd00403">
    <property type="entry name" value="Ribosomal_L1"/>
    <property type="match status" value="1"/>
</dbReference>
<dbReference type="Pfam" id="PF00687">
    <property type="entry name" value="Ribosomal_L1"/>
    <property type="match status" value="1"/>
</dbReference>
<accession>A0A1E7FT35</accession>
<dbReference type="AlphaFoldDB" id="A0A1E7FT35"/>
<gene>
    <name evidence="2" type="ORF">FRACYDRAFT_180263</name>
</gene>
<evidence type="ECO:0000256" key="1">
    <source>
        <dbReference type="SAM" id="MobiDB-lite"/>
    </source>
</evidence>
<dbReference type="InterPro" id="IPR016095">
    <property type="entry name" value="Ribosomal_uL1_3-a/b-sand"/>
</dbReference>
<dbReference type="GO" id="GO:0003723">
    <property type="term" value="F:RNA binding"/>
    <property type="evidence" value="ECO:0007669"/>
    <property type="project" value="InterPro"/>
</dbReference>
<dbReference type="OrthoDB" id="10251727at2759"/>
<evidence type="ECO:0000313" key="2">
    <source>
        <dbReference type="EMBL" id="OEU21341.1"/>
    </source>
</evidence>
<dbReference type="SUPFAM" id="SSF56808">
    <property type="entry name" value="Ribosomal protein L1"/>
    <property type="match status" value="1"/>
</dbReference>
<evidence type="ECO:0000313" key="3">
    <source>
        <dbReference type="Proteomes" id="UP000095751"/>
    </source>
</evidence>
<dbReference type="PANTHER" id="PTHR23105">
    <property type="entry name" value="RIBOSOMAL PROTEIN L7AE FAMILY MEMBER"/>
    <property type="match status" value="1"/>
</dbReference>
<dbReference type="InParanoid" id="A0A1E7FT35"/>
<dbReference type="InterPro" id="IPR023674">
    <property type="entry name" value="Ribosomal_uL1-like"/>
</dbReference>
<dbReference type="GO" id="GO:0005840">
    <property type="term" value="C:ribosome"/>
    <property type="evidence" value="ECO:0007669"/>
    <property type="project" value="UniProtKB-KW"/>
</dbReference>
<dbReference type="InterPro" id="IPR050257">
    <property type="entry name" value="eL8/uL1-like"/>
</dbReference>
<protein>
    <submittedName>
        <fullName evidence="2">Ribosomal protein L1</fullName>
    </submittedName>
</protein>
<dbReference type="KEGG" id="fcy:FRACYDRAFT_180263"/>
<proteinExistence type="predicted"/>
<dbReference type="EMBL" id="KV784354">
    <property type="protein sequence ID" value="OEU21341.1"/>
    <property type="molecule type" value="Genomic_DNA"/>
</dbReference>
<keyword evidence="2" id="KW-0689">Ribosomal protein</keyword>
<reference evidence="2 3" key="1">
    <citation type="submission" date="2016-09" db="EMBL/GenBank/DDBJ databases">
        <title>Extensive genetic diversity and differential bi-allelic expression allows diatom success in the polar Southern Ocean.</title>
        <authorList>
            <consortium name="DOE Joint Genome Institute"/>
            <person name="Mock T."/>
            <person name="Otillar R.P."/>
            <person name="Strauss J."/>
            <person name="Dupont C."/>
            <person name="Frickenhaus S."/>
            <person name="Maumus F."/>
            <person name="Mcmullan M."/>
            <person name="Sanges R."/>
            <person name="Schmutz J."/>
            <person name="Toseland A."/>
            <person name="Valas R."/>
            <person name="Veluchamy A."/>
            <person name="Ward B.J."/>
            <person name="Allen A."/>
            <person name="Barry K."/>
            <person name="Falciatore A."/>
            <person name="Ferrante M."/>
            <person name="Fortunato A.E."/>
            <person name="Gloeckner G."/>
            <person name="Gruber A."/>
            <person name="Hipkin R."/>
            <person name="Janech M."/>
            <person name="Kroth P."/>
            <person name="Leese F."/>
            <person name="Lindquist E."/>
            <person name="Lyon B.R."/>
            <person name="Martin J."/>
            <person name="Mayer C."/>
            <person name="Parker M."/>
            <person name="Quesneville H."/>
            <person name="Raymond J."/>
            <person name="Uhlig C."/>
            <person name="Valentin K.U."/>
            <person name="Worden A.Z."/>
            <person name="Armbrust E.V."/>
            <person name="Bowler C."/>
            <person name="Green B."/>
            <person name="Moulton V."/>
            <person name="Van Oosterhout C."/>
            <person name="Grigoriev I."/>
        </authorList>
    </citation>
    <scope>NUCLEOTIDE SEQUENCE [LARGE SCALE GENOMIC DNA]</scope>
    <source>
        <strain evidence="2 3">CCMP1102</strain>
    </source>
</reference>
<dbReference type="InterPro" id="IPR028364">
    <property type="entry name" value="Ribosomal_uL1/biogenesis"/>
</dbReference>
<organism evidence="2 3">
    <name type="scientific">Fragilariopsis cylindrus CCMP1102</name>
    <dbReference type="NCBI Taxonomy" id="635003"/>
    <lineage>
        <taxon>Eukaryota</taxon>
        <taxon>Sar</taxon>
        <taxon>Stramenopiles</taxon>
        <taxon>Ochrophyta</taxon>
        <taxon>Bacillariophyta</taxon>
        <taxon>Bacillariophyceae</taxon>
        <taxon>Bacillariophycidae</taxon>
        <taxon>Bacillariales</taxon>
        <taxon>Bacillariaceae</taxon>
        <taxon>Fragilariopsis</taxon>
    </lineage>
</organism>
<feature type="compositionally biased region" description="Basic residues" evidence="1">
    <location>
        <begin position="15"/>
        <end position="29"/>
    </location>
</feature>
<feature type="region of interest" description="Disordered" evidence="1">
    <location>
        <begin position="1"/>
        <end position="34"/>
    </location>
</feature>
<dbReference type="Gene3D" id="3.40.50.790">
    <property type="match status" value="1"/>
</dbReference>
<keyword evidence="2" id="KW-0687">Ribonucleoprotein</keyword>